<keyword evidence="6" id="KW-0472">Membrane</keyword>
<dbReference type="PANTHER" id="PTHR46208:SF1">
    <property type="entry name" value="MITOCHONDRIAL IMPORT RECEPTOR SUBUNIT TOM70"/>
    <property type="match status" value="1"/>
</dbReference>
<name>A0AAX3BCU3_9SPIR</name>
<keyword evidence="4 8" id="KW-0802">TPR repeat</keyword>
<protein>
    <recommendedName>
        <fullName evidence="12">Tetratricopeptide repeat protein</fullName>
    </recommendedName>
</protein>
<accession>A0AAX3BCU3</accession>
<feature type="signal peptide" evidence="9">
    <location>
        <begin position="1"/>
        <end position="22"/>
    </location>
</feature>
<evidence type="ECO:0000256" key="1">
    <source>
        <dbReference type="ARBA" id="ARBA00004167"/>
    </source>
</evidence>
<dbReference type="SUPFAM" id="SSF48452">
    <property type="entry name" value="TPR-like"/>
    <property type="match status" value="1"/>
</dbReference>
<keyword evidence="3" id="KW-0677">Repeat</keyword>
<comment type="subcellular location">
    <subcellularLocation>
        <location evidence="1">Membrane</location>
        <topology evidence="1">Single-pass membrane protein</topology>
    </subcellularLocation>
</comment>
<feature type="repeat" description="TPR" evidence="8">
    <location>
        <begin position="25"/>
        <end position="58"/>
    </location>
</feature>
<evidence type="ECO:0000313" key="11">
    <source>
        <dbReference type="Proteomes" id="UP001056539"/>
    </source>
</evidence>
<reference evidence="10" key="1">
    <citation type="submission" date="2021-04" db="EMBL/GenBank/DDBJ databases">
        <authorList>
            <person name="Postec A."/>
        </authorList>
    </citation>
    <scope>NUCLEOTIDE SEQUENCE</scope>
    <source>
        <strain evidence="10">F1F22</strain>
    </source>
</reference>
<feature type="chain" id="PRO_5043511499" description="Tetratricopeptide repeat protein" evidence="9">
    <location>
        <begin position="23"/>
        <end position="349"/>
    </location>
</feature>
<gene>
    <name evidence="10" type="ORF">KDW03_11695</name>
</gene>
<dbReference type="GO" id="GO:0030150">
    <property type="term" value="P:protein import into mitochondrial matrix"/>
    <property type="evidence" value="ECO:0007669"/>
    <property type="project" value="TreeGrafter"/>
</dbReference>
<evidence type="ECO:0000256" key="8">
    <source>
        <dbReference type="PROSITE-ProRule" id="PRU00339"/>
    </source>
</evidence>
<evidence type="ECO:0008006" key="12">
    <source>
        <dbReference type="Google" id="ProtNLM"/>
    </source>
</evidence>
<keyword evidence="5" id="KW-1133">Transmembrane helix</keyword>
<dbReference type="PANTHER" id="PTHR46208">
    <property type="entry name" value="MITOCHONDRIAL IMPORT RECEPTOR SUBUNIT TOM70"/>
    <property type="match status" value="1"/>
</dbReference>
<sequence>MKKFFMVCLSVFFLVNSLSAVSSEVRKYLEEGQQYANQEEFDKAIASFKKCIELDKSFAPPYFNIALLSFWMEDYEQADFYLKEFIKLRDNEPQAYTLAAHIALERKRYDEIEPALQKALALDAENPAILFNAADIWLRMEQGEKAYAMAKKGTSLLSKEEMSSELGQSLWVALLFSAMTTERYDEAMNVSETILRLPLENEQREMVEMYREDIRFFQANKKKPLFIRSYQVATGIFRDQAQRYSDEIAETIYMVTEKSKGTEGKGFLVPLETVAFVLKGSKVIGVEEASNMASRSQLQKIFGSMVGTKTIVVEFQTQKNEKGYMIFEPVGQRVLLKAVYSSGGMMLKF</sequence>
<dbReference type="GO" id="GO:0030943">
    <property type="term" value="F:mitochondrion targeting sequence binding"/>
    <property type="evidence" value="ECO:0007669"/>
    <property type="project" value="TreeGrafter"/>
</dbReference>
<dbReference type="KEGG" id="taqu:KDW03_11695"/>
<dbReference type="InterPro" id="IPR011990">
    <property type="entry name" value="TPR-like_helical_dom_sf"/>
</dbReference>
<dbReference type="AlphaFoldDB" id="A0AAX3BCU3"/>
<dbReference type="EMBL" id="CP073355">
    <property type="protein sequence ID" value="URA10127.1"/>
    <property type="molecule type" value="Genomic_DNA"/>
</dbReference>
<reference evidence="10" key="2">
    <citation type="submission" date="2022-06" db="EMBL/GenBank/DDBJ databases">
        <title>Thermospira aquatica gen. nov., sp. nov.</title>
        <authorList>
            <person name="Ben Ali Gam Z."/>
            <person name="Labat M."/>
        </authorList>
    </citation>
    <scope>NUCLEOTIDE SEQUENCE</scope>
    <source>
        <strain evidence="10">F1F22</strain>
    </source>
</reference>
<keyword evidence="11" id="KW-1185">Reference proteome</keyword>
<evidence type="ECO:0000256" key="7">
    <source>
        <dbReference type="ARBA" id="ARBA00038030"/>
    </source>
</evidence>
<organism evidence="10 11">
    <name type="scientific">Thermospira aquatica</name>
    <dbReference type="NCBI Taxonomy" id="2828656"/>
    <lineage>
        <taxon>Bacteria</taxon>
        <taxon>Pseudomonadati</taxon>
        <taxon>Spirochaetota</taxon>
        <taxon>Spirochaetia</taxon>
        <taxon>Brevinematales</taxon>
        <taxon>Thermospiraceae</taxon>
        <taxon>Thermospira</taxon>
    </lineage>
</organism>
<dbReference type="GO" id="GO:0016020">
    <property type="term" value="C:membrane"/>
    <property type="evidence" value="ECO:0007669"/>
    <property type="project" value="UniProtKB-SubCell"/>
</dbReference>
<evidence type="ECO:0000256" key="9">
    <source>
        <dbReference type="SAM" id="SignalP"/>
    </source>
</evidence>
<dbReference type="InterPro" id="IPR019734">
    <property type="entry name" value="TPR_rpt"/>
</dbReference>
<comment type="similarity">
    <text evidence="7">Belongs to the Tom70 family.</text>
</comment>
<keyword evidence="2" id="KW-0812">Transmembrane</keyword>
<dbReference type="Pfam" id="PF14559">
    <property type="entry name" value="TPR_19"/>
    <property type="match status" value="1"/>
</dbReference>
<evidence type="ECO:0000256" key="2">
    <source>
        <dbReference type="ARBA" id="ARBA00022692"/>
    </source>
</evidence>
<dbReference type="PROSITE" id="PS50005">
    <property type="entry name" value="TPR"/>
    <property type="match status" value="1"/>
</dbReference>
<evidence type="ECO:0000256" key="4">
    <source>
        <dbReference type="ARBA" id="ARBA00022803"/>
    </source>
</evidence>
<dbReference type="GO" id="GO:0008320">
    <property type="term" value="F:protein transmembrane transporter activity"/>
    <property type="evidence" value="ECO:0007669"/>
    <property type="project" value="TreeGrafter"/>
</dbReference>
<evidence type="ECO:0000256" key="3">
    <source>
        <dbReference type="ARBA" id="ARBA00022737"/>
    </source>
</evidence>
<dbReference type="RefSeq" id="WP_271435259.1">
    <property type="nucleotide sequence ID" value="NZ_CP073355.1"/>
</dbReference>
<evidence type="ECO:0000256" key="6">
    <source>
        <dbReference type="ARBA" id="ARBA00023136"/>
    </source>
</evidence>
<dbReference type="Pfam" id="PF13181">
    <property type="entry name" value="TPR_8"/>
    <property type="match status" value="2"/>
</dbReference>
<proteinExistence type="inferred from homology"/>
<evidence type="ECO:0000256" key="5">
    <source>
        <dbReference type="ARBA" id="ARBA00022989"/>
    </source>
</evidence>
<dbReference type="SMART" id="SM00028">
    <property type="entry name" value="TPR"/>
    <property type="match status" value="4"/>
</dbReference>
<dbReference type="Proteomes" id="UP001056539">
    <property type="component" value="Chromosome"/>
</dbReference>
<keyword evidence="9" id="KW-0732">Signal</keyword>
<dbReference type="Gene3D" id="1.25.40.10">
    <property type="entry name" value="Tetratricopeptide repeat domain"/>
    <property type="match status" value="1"/>
</dbReference>
<evidence type="ECO:0000313" key="10">
    <source>
        <dbReference type="EMBL" id="URA10127.1"/>
    </source>
</evidence>